<gene>
    <name evidence="1" type="primary">CCT2_2</name>
    <name evidence="1" type="ORF">V5O48_015081</name>
</gene>
<dbReference type="Proteomes" id="UP001465976">
    <property type="component" value="Unassembled WGS sequence"/>
</dbReference>
<dbReference type="SUPFAM" id="SSF48592">
    <property type="entry name" value="GroEL equatorial domain-like"/>
    <property type="match status" value="1"/>
</dbReference>
<protein>
    <submittedName>
        <fullName evidence="1">T-complex protein 1 subunit beta</fullName>
    </submittedName>
</protein>
<dbReference type="Gene3D" id="1.10.560.10">
    <property type="entry name" value="GroEL-like equatorial domain"/>
    <property type="match status" value="1"/>
</dbReference>
<accession>A0ABR3EVH2</accession>
<dbReference type="InterPro" id="IPR027413">
    <property type="entry name" value="GROEL-like_equatorial_sf"/>
</dbReference>
<reference evidence="1 2" key="1">
    <citation type="submission" date="2024-02" db="EMBL/GenBank/DDBJ databases">
        <title>A draft genome for the cacao thread blight pathogen Marasmius crinis-equi.</title>
        <authorList>
            <person name="Cohen S.P."/>
            <person name="Baruah I.K."/>
            <person name="Amoako-Attah I."/>
            <person name="Bukari Y."/>
            <person name="Meinhardt L.W."/>
            <person name="Bailey B.A."/>
        </authorList>
    </citation>
    <scope>NUCLEOTIDE SEQUENCE [LARGE SCALE GENOMIC DNA]</scope>
    <source>
        <strain evidence="1 2">GH-76</strain>
    </source>
</reference>
<comment type="caution">
    <text evidence="1">The sequence shown here is derived from an EMBL/GenBank/DDBJ whole genome shotgun (WGS) entry which is preliminary data.</text>
</comment>
<name>A0ABR3EVH2_9AGAR</name>
<keyword evidence="2" id="KW-1185">Reference proteome</keyword>
<evidence type="ECO:0000313" key="1">
    <source>
        <dbReference type="EMBL" id="KAL0566916.1"/>
    </source>
</evidence>
<evidence type="ECO:0000313" key="2">
    <source>
        <dbReference type="Proteomes" id="UP001465976"/>
    </source>
</evidence>
<dbReference type="EMBL" id="JBAHYK010001733">
    <property type="protein sequence ID" value="KAL0566916.1"/>
    <property type="molecule type" value="Genomic_DNA"/>
</dbReference>
<sequence>MRAAHCEGEEDAGLDMNEAAIASRRKLDIIECYHSKRQVALSVIEAAKVFIRVDDILGATPWKCEAV</sequence>
<organism evidence="1 2">
    <name type="scientific">Marasmius crinis-equi</name>
    <dbReference type="NCBI Taxonomy" id="585013"/>
    <lineage>
        <taxon>Eukaryota</taxon>
        <taxon>Fungi</taxon>
        <taxon>Dikarya</taxon>
        <taxon>Basidiomycota</taxon>
        <taxon>Agaricomycotina</taxon>
        <taxon>Agaricomycetes</taxon>
        <taxon>Agaricomycetidae</taxon>
        <taxon>Agaricales</taxon>
        <taxon>Marasmiineae</taxon>
        <taxon>Marasmiaceae</taxon>
        <taxon>Marasmius</taxon>
    </lineage>
</organism>
<proteinExistence type="predicted"/>